<organism evidence="2 3">
    <name type="scientific">Holtiella tumoricola</name>
    <dbReference type="NCBI Taxonomy" id="3018743"/>
    <lineage>
        <taxon>Bacteria</taxon>
        <taxon>Bacillati</taxon>
        <taxon>Bacillota</taxon>
        <taxon>Clostridia</taxon>
        <taxon>Lachnospirales</taxon>
        <taxon>Cellulosilyticaceae</taxon>
        <taxon>Holtiella</taxon>
    </lineage>
</organism>
<dbReference type="PANTHER" id="PTHR30383">
    <property type="entry name" value="THIOESTERASE 1/PROTEASE 1/LYSOPHOSPHOLIPASE L1"/>
    <property type="match status" value="1"/>
</dbReference>
<evidence type="ECO:0000259" key="1">
    <source>
        <dbReference type="Pfam" id="PF13472"/>
    </source>
</evidence>
<dbReference type="Gene3D" id="3.40.50.1110">
    <property type="entry name" value="SGNH hydrolase"/>
    <property type="match status" value="1"/>
</dbReference>
<keyword evidence="3" id="KW-1185">Reference proteome</keyword>
<dbReference type="InterPro" id="IPR013830">
    <property type="entry name" value="SGNH_hydro"/>
</dbReference>
<feature type="domain" description="SGNH hydrolase-type esterase" evidence="1">
    <location>
        <begin position="14"/>
        <end position="197"/>
    </location>
</feature>
<keyword evidence="2" id="KW-0378">Hydrolase</keyword>
<evidence type="ECO:0000313" key="3">
    <source>
        <dbReference type="Proteomes" id="UP001169242"/>
    </source>
</evidence>
<reference evidence="2" key="1">
    <citation type="journal article" date="2023" name="Int. J. Syst. Evol. Microbiol.">
        <title>&lt;i&gt;Holtiella tumoricola&lt;/i&gt; gen. nov. sp. nov., isolated from a human clinical sample.</title>
        <authorList>
            <person name="Allen-Vercoe E."/>
            <person name="Daigneault M.C."/>
            <person name="Vancuren S.J."/>
            <person name="Cochrane K."/>
            <person name="O'Neal L.L."/>
            <person name="Sankaranarayanan K."/>
            <person name="Lawson P.A."/>
        </authorList>
    </citation>
    <scope>NUCLEOTIDE SEQUENCE</scope>
    <source>
        <strain evidence="2">CC70A</strain>
    </source>
</reference>
<dbReference type="GO" id="GO:0004622">
    <property type="term" value="F:phosphatidylcholine lysophospholipase activity"/>
    <property type="evidence" value="ECO:0007669"/>
    <property type="project" value="TreeGrafter"/>
</dbReference>
<protein>
    <submittedName>
        <fullName evidence="2">SGNH/GDSL hydrolase family protein</fullName>
    </submittedName>
</protein>
<proteinExistence type="predicted"/>
<dbReference type="EMBL" id="JAQIFT010000027">
    <property type="protein sequence ID" value="MDA3731101.1"/>
    <property type="molecule type" value="Genomic_DNA"/>
</dbReference>
<dbReference type="CDD" id="cd01834">
    <property type="entry name" value="SGNH_hydrolase_like_2"/>
    <property type="match status" value="1"/>
</dbReference>
<dbReference type="Proteomes" id="UP001169242">
    <property type="component" value="Unassembled WGS sequence"/>
</dbReference>
<dbReference type="RefSeq" id="WP_271011550.1">
    <property type="nucleotide sequence ID" value="NZ_JAQIFT010000027.1"/>
</dbReference>
<dbReference type="PANTHER" id="PTHR30383:SF5">
    <property type="entry name" value="SGNH HYDROLASE-TYPE ESTERASE DOMAIN-CONTAINING PROTEIN"/>
    <property type="match status" value="1"/>
</dbReference>
<accession>A0AA42J0B5</accession>
<comment type="caution">
    <text evidence="2">The sequence shown here is derived from an EMBL/GenBank/DDBJ whole genome shotgun (WGS) entry which is preliminary data.</text>
</comment>
<dbReference type="InterPro" id="IPR051532">
    <property type="entry name" value="Ester_Hydrolysis_Enzymes"/>
</dbReference>
<dbReference type="Pfam" id="PF13472">
    <property type="entry name" value="Lipase_GDSL_2"/>
    <property type="match status" value="1"/>
</dbReference>
<evidence type="ECO:0000313" key="2">
    <source>
        <dbReference type="EMBL" id="MDA3731101.1"/>
    </source>
</evidence>
<name>A0AA42J0B5_9FIRM</name>
<dbReference type="SUPFAM" id="SSF52266">
    <property type="entry name" value="SGNH hydrolase"/>
    <property type="match status" value="1"/>
</dbReference>
<dbReference type="InterPro" id="IPR036514">
    <property type="entry name" value="SGNH_hydro_sf"/>
</dbReference>
<dbReference type="AlphaFoldDB" id="A0AA42J0B5"/>
<gene>
    <name evidence="2" type="ORF">PBV87_06315</name>
</gene>
<sequence length="210" mass="24752">MAFIKENDIILFQGDSITDCSRNKLKRSDLGQGYVNLIYHYLQTHHQDLHITCINKGIYGNRTIDLKLRWRLDTLRIEKNILSLLAGINDTWRRYDFNLTTSPEKFEEHYRYLLDTSLDKNPDLRIILLSPFLLPHTESQLTWFEDLNPKIQIVEKLAKEYNTLYLPLQEIFTSSLTPEHDAYYFTVDGVHPTPEGHMLIAKEWLKRSLG</sequence>